<proteinExistence type="predicted"/>
<evidence type="ECO:0000313" key="3">
    <source>
        <dbReference type="Proteomes" id="UP000235145"/>
    </source>
</evidence>
<reference evidence="2 3" key="1">
    <citation type="journal article" date="2017" name="Nat. Commun.">
        <title>Genome assembly with in vitro proximity ligation data and whole-genome triplication in lettuce.</title>
        <authorList>
            <person name="Reyes-Chin-Wo S."/>
            <person name="Wang Z."/>
            <person name="Yang X."/>
            <person name="Kozik A."/>
            <person name="Arikit S."/>
            <person name="Song C."/>
            <person name="Xia L."/>
            <person name="Froenicke L."/>
            <person name="Lavelle D.O."/>
            <person name="Truco M.J."/>
            <person name="Xia R."/>
            <person name="Zhu S."/>
            <person name="Xu C."/>
            <person name="Xu H."/>
            <person name="Xu X."/>
            <person name="Cox K."/>
            <person name="Korf I."/>
            <person name="Meyers B.C."/>
            <person name="Michelmore R.W."/>
        </authorList>
    </citation>
    <scope>NUCLEOTIDE SEQUENCE [LARGE SCALE GENOMIC DNA]</scope>
    <source>
        <strain evidence="3">cv. Salinas</strain>
        <tissue evidence="2">Seedlings</tissue>
    </source>
</reference>
<accession>A0A9R1UZ60</accession>
<gene>
    <name evidence="2" type="ORF">LSAT_V11C700366420</name>
</gene>
<evidence type="ECO:0000313" key="2">
    <source>
        <dbReference type="EMBL" id="KAJ0195453.1"/>
    </source>
</evidence>
<keyword evidence="3" id="KW-1185">Reference proteome</keyword>
<evidence type="ECO:0000256" key="1">
    <source>
        <dbReference type="SAM" id="MobiDB-lite"/>
    </source>
</evidence>
<name>A0A9R1UZ60_LACSA</name>
<sequence length="120" mass="13905">MSTTVIERKSLAEIIYNLGSELDVYIEHQNEPILDWPDNEVLEDDISDDNEYDLDNEYDKDLEISDTMKYEHVCDEEVYTCNKTIGDKFLNKLPGDISDDDDANNGKGIEVRFPVHEENQ</sequence>
<protein>
    <submittedName>
        <fullName evidence="2">Uncharacterized protein</fullName>
    </submittedName>
</protein>
<feature type="region of interest" description="Disordered" evidence="1">
    <location>
        <begin position="96"/>
        <end position="120"/>
    </location>
</feature>
<dbReference type="Proteomes" id="UP000235145">
    <property type="component" value="Unassembled WGS sequence"/>
</dbReference>
<dbReference type="EMBL" id="NBSK02000007">
    <property type="protein sequence ID" value="KAJ0195453.1"/>
    <property type="molecule type" value="Genomic_DNA"/>
</dbReference>
<comment type="caution">
    <text evidence="2">The sequence shown here is derived from an EMBL/GenBank/DDBJ whole genome shotgun (WGS) entry which is preliminary data.</text>
</comment>
<feature type="compositionally biased region" description="Basic and acidic residues" evidence="1">
    <location>
        <begin position="109"/>
        <end position="120"/>
    </location>
</feature>
<dbReference type="AlphaFoldDB" id="A0A9R1UZ60"/>
<organism evidence="2 3">
    <name type="scientific">Lactuca sativa</name>
    <name type="common">Garden lettuce</name>
    <dbReference type="NCBI Taxonomy" id="4236"/>
    <lineage>
        <taxon>Eukaryota</taxon>
        <taxon>Viridiplantae</taxon>
        <taxon>Streptophyta</taxon>
        <taxon>Embryophyta</taxon>
        <taxon>Tracheophyta</taxon>
        <taxon>Spermatophyta</taxon>
        <taxon>Magnoliopsida</taxon>
        <taxon>eudicotyledons</taxon>
        <taxon>Gunneridae</taxon>
        <taxon>Pentapetalae</taxon>
        <taxon>asterids</taxon>
        <taxon>campanulids</taxon>
        <taxon>Asterales</taxon>
        <taxon>Asteraceae</taxon>
        <taxon>Cichorioideae</taxon>
        <taxon>Cichorieae</taxon>
        <taxon>Lactucinae</taxon>
        <taxon>Lactuca</taxon>
    </lineage>
</organism>